<accession>M7CGL4</accession>
<dbReference type="Proteomes" id="UP000031443">
    <property type="component" value="Unassembled WGS sequence"/>
</dbReference>
<dbReference type="AlphaFoldDB" id="M7CGL4"/>
<gene>
    <name evidence="3" type="ORF">UY3_02703</name>
</gene>
<keyword evidence="4" id="KW-1185">Reference proteome</keyword>
<name>M7CGL4_CHEMY</name>
<dbReference type="PANTHER" id="PTHR47595">
    <property type="entry name" value="HEAT SHOCK 70 KDA PROTEIN 14"/>
    <property type="match status" value="1"/>
</dbReference>
<dbReference type="FunFam" id="1.10.10.60:FF:000032">
    <property type="entry name" value="Zinc finger and SCAN domain-containing 20"/>
    <property type="match status" value="1"/>
</dbReference>
<sequence>MDGPQLYSLQQYSQALTGVLFLVKAVVSVMTDSVAESRVESSPAQLIMETQCHKDPPAWSTEEVMDLIAVWGEESVKAELQSSRRNAEIYAKLARGMGEKGYTRDTQQCRMKIKELQQVYRKTREANSHSGSAHRHAASMRSCLRFSAATPSRSVDTFEEPWVTSSNNEEDIVDEGEEKEENERQASGGSILLDSQELYLTLEPVPSQDQLVAEREAGEGTSAETLSIGISSTPGQRLSQIRRRKKKTQEDMFSELMCTTKSDKTELRAWRNTLSEDMDRENRRVCREQEHVTQEEMLWIMKEQSDMLRASELRVLSRAVTMEHSGIADGAQYCLIASTVPQIRPSKADFSANPLVGGGVRKSILRAF</sequence>
<evidence type="ECO:0000256" key="1">
    <source>
        <dbReference type="SAM" id="MobiDB-lite"/>
    </source>
</evidence>
<feature type="compositionally biased region" description="Polar residues" evidence="1">
    <location>
        <begin position="222"/>
        <end position="239"/>
    </location>
</feature>
<feature type="compositionally biased region" description="Acidic residues" evidence="1">
    <location>
        <begin position="168"/>
        <end position="180"/>
    </location>
</feature>
<evidence type="ECO:0000259" key="2">
    <source>
        <dbReference type="Pfam" id="PF13837"/>
    </source>
</evidence>
<evidence type="ECO:0000313" key="4">
    <source>
        <dbReference type="Proteomes" id="UP000031443"/>
    </source>
</evidence>
<dbReference type="EMBL" id="KB514697">
    <property type="protein sequence ID" value="EMP40072.1"/>
    <property type="molecule type" value="Genomic_DNA"/>
</dbReference>
<dbReference type="InterPro" id="IPR044822">
    <property type="entry name" value="Myb_DNA-bind_4"/>
</dbReference>
<reference evidence="4" key="1">
    <citation type="journal article" date="2013" name="Nat. Genet.">
        <title>The draft genomes of soft-shell turtle and green sea turtle yield insights into the development and evolution of the turtle-specific body plan.</title>
        <authorList>
            <person name="Wang Z."/>
            <person name="Pascual-Anaya J."/>
            <person name="Zadissa A."/>
            <person name="Li W."/>
            <person name="Niimura Y."/>
            <person name="Huang Z."/>
            <person name="Li C."/>
            <person name="White S."/>
            <person name="Xiong Z."/>
            <person name="Fang D."/>
            <person name="Wang B."/>
            <person name="Ming Y."/>
            <person name="Chen Y."/>
            <person name="Zheng Y."/>
            <person name="Kuraku S."/>
            <person name="Pignatelli M."/>
            <person name="Herrero J."/>
            <person name="Beal K."/>
            <person name="Nozawa M."/>
            <person name="Li Q."/>
            <person name="Wang J."/>
            <person name="Zhang H."/>
            <person name="Yu L."/>
            <person name="Shigenobu S."/>
            <person name="Wang J."/>
            <person name="Liu J."/>
            <person name="Flicek P."/>
            <person name="Searle S."/>
            <person name="Wang J."/>
            <person name="Kuratani S."/>
            <person name="Yin Y."/>
            <person name="Aken B."/>
            <person name="Zhang G."/>
            <person name="Irie N."/>
        </authorList>
    </citation>
    <scope>NUCLEOTIDE SEQUENCE [LARGE SCALE GENOMIC DNA]</scope>
</reference>
<feature type="region of interest" description="Disordered" evidence="1">
    <location>
        <begin position="155"/>
        <end position="190"/>
    </location>
</feature>
<dbReference type="Pfam" id="PF13837">
    <property type="entry name" value="Myb_DNA-bind_4"/>
    <property type="match status" value="1"/>
</dbReference>
<dbReference type="PANTHER" id="PTHR47595:SF1">
    <property type="entry name" value="MYB_SANT-LIKE DNA-BINDING DOMAIN-CONTAINING PROTEIN"/>
    <property type="match status" value="1"/>
</dbReference>
<proteinExistence type="predicted"/>
<dbReference type="Gene3D" id="1.10.10.60">
    <property type="entry name" value="Homeodomain-like"/>
    <property type="match status" value="1"/>
</dbReference>
<organism evidence="3 4">
    <name type="scientific">Chelonia mydas</name>
    <name type="common">Green sea-turtle</name>
    <name type="synonym">Chelonia agassizi</name>
    <dbReference type="NCBI Taxonomy" id="8469"/>
    <lineage>
        <taxon>Eukaryota</taxon>
        <taxon>Metazoa</taxon>
        <taxon>Chordata</taxon>
        <taxon>Craniata</taxon>
        <taxon>Vertebrata</taxon>
        <taxon>Euteleostomi</taxon>
        <taxon>Archelosauria</taxon>
        <taxon>Testudinata</taxon>
        <taxon>Testudines</taxon>
        <taxon>Cryptodira</taxon>
        <taxon>Durocryptodira</taxon>
        <taxon>Americhelydia</taxon>
        <taxon>Chelonioidea</taxon>
        <taxon>Cheloniidae</taxon>
        <taxon>Chelonia</taxon>
    </lineage>
</organism>
<protein>
    <recommendedName>
        <fullName evidence="2">Myb/SANT-like DNA-binding domain-containing protein</fullName>
    </recommendedName>
</protein>
<evidence type="ECO:0000313" key="3">
    <source>
        <dbReference type="EMBL" id="EMP40072.1"/>
    </source>
</evidence>
<feature type="domain" description="Myb/SANT-like DNA-binding" evidence="2">
    <location>
        <begin position="58"/>
        <end position="141"/>
    </location>
</feature>
<feature type="region of interest" description="Disordered" evidence="1">
    <location>
        <begin position="216"/>
        <end position="250"/>
    </location>
</feature>